<dbReference type="GO" id="GO:0004222">
    <property type="term" value="F:metalloendopeptidase activity"/>
    <property type="evidence" value="ECO:0007669"/>
    <property type="project" value="InterPro"/>
</dbReference>
<dbReference type="GO" id="GO:0046872">
    <property type="term" value="F:metal ion binding"/>
    <property type="evidence" value="ECO:0007669"/>
    <property type="project" value="UniProtKB-KW"/>
</dbReference>
<feature type="domain" description="Peptidase M13 C-terminal" evidence="9">
    <location>
        <begin position="530"/>
        <end position="744"/>
    </location>
</feature>
<feature type="non-terminal residue" evidence="11">
    <location>
        <position position="1"/>
    </location>
</feature>
<evidence type="ECO:0000256" key="4">
    <source>
        <dbReference type="ARBA" id="ARBA00022723"/>
    </source>
</evidence>
<feature type="domain" description="Peptidase M13 N-terminal" evidence="10">
    <location>
        <begin position="173"/>
        <end position="467"/>
    </location>
</feature>
<dbReference type="Pfam" id="PF01431">
    <property type="entry name" value="Peptidase_M13"/>
    <property type="match status" value="1"/>
</dbReference>
<keyword evidence="6" id="KW-0862">Zinc</keyword>
<name>A0A9P6FMZ9_9FUNG</name>
<evidence type="ECO:0000256" key="8">
    <source>
        <dbReference type="SAM" id="MobiDB-lite"/>
    </source>
</evidence>
<evidence type="ECO:0000256" key="7">
    <source>
        <dbReference type="ARBA" id="ARBA00023049"/>
    </source>
</evidence>
<keyword evidence="3" id="KW-0645">Protease</keyword>
<evidence type="ECO:0000259" key="10">
    <source>
        <dbReference type="Pfam" id="PF05649"/>
    </source>
</evidence>
<dbReference type="InterPro" id="IPR000718">
    <property type="entry name" value="Peptidase_M13"/>
</dbReference>
<evidence type="ECO:0000256" key="1">
    <source>
        <dbReference type="ARBA" id="ARBA00001947"/>
    </source>
</evidence>
<sequence>DVIRSILTPESTNVKMMGGKDDASKRNLVKLQSLFESCMDEKKISEVGVKPLYEMVQKMIKVFPSETSVLDKDVSDHDRMAYFDRLRELNEKATLAPKMAHRLQINQEQELVQHQEDLDPENTPASRVLSGEDGGLARNEDLSPIDTFVGKDMYMKREADAAPSLGPDPDMAMRENLALAISQLAWAGIATMVDFDVDADPKNPDVNVFRLGEDGLGLPSKEYYNEDKVVAVYQKAIEDMFATVMNKDNIPKSTFSKPLPWTEVAKNVVEFEKLLAAISSDPEDLENSELTYNPRTLRQITEAIPNIDWTVIMEKLLTKGVEYPDPIIVSSPDYLEKLNALLKDTPTVTLQNYFAWRMIQQLASSLGVEFRKPLQQLRAALQGVSADLVTPRWETCVDVVDTALGAMAGHYFIERSFQGDSKGMADDIITSLRTAFVKGLPKLPWLDQATLENATEKVDLLVQKIGYSIESPDVKSSDSLETFFKDLTIDKVDFFGNQIQARTWGFKRTLEQLGQPVDKARWLMSPQTVNAYYNPSANEIVFPAGILQQPFFRGSNPEYLNYGGIGVVAGHELTHAFDNEGRLYDAHGRLSDWWSNSTLEEFRGRSQCFVDQYGNFTVKDPQGRENHVNGKLTLGENLADNGGLKKAFEAWQARFREDPHGDRYKNHLLAGLEEYSREQLFYMAFGRVWCSQRRPASAIEGLRTDPHAPARWRVNGAVQNSAHFAEVFGCKPRSPMNPDSKCDLW</sequence>
<comment type="similarity">
    <text evidence="2">Belongs to the peptidase M13 family.</text>
</comment>
<dbReference type="PANTHER" id="PTHR11733:SF167">
    <property type="entry name" value="FI17812P1-RELATED"/>
    <property type="match status" value="1"/>
</dbReference>
<evidence type="ECO:0000256" key="6">
    <source>
        <dbReference type="ARBA" id="ARBA00022833"/>
    </source>
</evidence>
<dbReference type="Gene3D" id="3.40.390.10">
    <property type="entry name" value="Collagenase (Catalytic Domain)"/>
    <property type="match status" value="1"/>
</dbReference>
<keyword evidence="12" id="KW-1185">Reference proteome</keyword>
<dbReference type="GO" id="GO:0005886">
    <property type="term" value="C:plasma membrane"/>
    <property type="evidence" value="ECO:0007669"/>
    <property type="project" value="TreeGrafter"/>
</dbReference>
<dbReference type="GO" id="GO:0016485">
    <property type="term" value="P:protein processing"/>
    <property type="evidence" value="ECO:0007669"/>
    <property type="project" value="TreeGrafter"/>
</dbReference>
<dbReference type="InterPro" id="IPR008753">
    <property type="entry name" value="Peptidase_M13_N"/>
</dbReference>
<evidence type="ECO:0000256" key="5">
    <source>
        <dbReference type="ARBA" id="ARBA00022801"/>
    </source>
</evidence>
<feature type="region of interest" description="Disordered" evidence="8">
    <location>
        <begin position="115"/>
        <end position="142"/>
    </location>
</feature>
<dbReference type="EMBL" id="JAABOA010003889">
    <property type="protein sequence ID" value="KAF9578219.1"/>
    <property type="molecule type" value="Genomic_DNA"/>
</dbReference>
<accession>A0A9P6FMZ9</accession>
<evidence type="ECO:0000313" key="12">
    <source>
        <dbReference type="Proteomes" id="UP000780801"/>
    </source>
</evidence>
<dbReference type="Gene3D" id="1.10.1380.10">
    <property type="entry name" value="Neutral endopeptidase , domain2"/>
    <property type="match status" value="2"/>
</dbReference>
<evidence type="ECO:0000259" key="9">
    <source>
        <dbReference type="Pfam" id="PF01431"/>
    </source>
</evidence>
<comment type="cofactor">
    <cofactor evidence="1">
        <name>Zn(2+)</name>
        <dbReference type="ChEBI" id="CHEBI:29105"/>
    </cofactor>
</comment>
<gene>
    <name evidence="11" type="ORF">BGW38_006098</name>
</gene>
<keyword evidence="7" id="KW-0482">Metalloprotease</keyword>
<reference evidence="11" key="1">
    <citation type="journal article" date="2020" name="Fungal Divers.">
        <title>Resolving the Mortierellaceae phylogeny through synthesis of multi-gene phylogenetics and phylogenomics.</title>
        <authorList>
            <person name="Vandepol N."/>
            <person name="Liber J."/>
            <person name="Desiro A."/>
            <person name="Na H."/>
            <person name="Kennedy M."/>
            <person name="Barry K."/>
            <person name="Grigoriev I.V."/>
            <person name="Miller A.N."/>
            <person name="O'Donnell K."/>
            <person name="Stajich J.E."/>
            <person name="Bonito G."/>
        </authorList>
    </citation>
    <scope>NUCLEOTIDE SEQUENCE</scope>
    <source>
        <strain evidence="11">KOD1015</strain>
    </source>
</reference>
<dbReference type="PROSITE" id="PS51885">
    <property type="entry name" value="NEPRILYSIN"/>
    <property type="match status" value="1"/>
</dbReference>
<evidence type="ECO:0000256" key="2">
    <source>
        <dbReference type="ARBA" id="ARBA00007357"/>
    </source>
</evidence>
<keyword evidence="5" id="KW-0378">Hydrolase</keyword>
<protein>
    <recommendedName>
        <fullName evidence="13">M13 family peptidase</fullName>
    </recommendedName>
</protein>
<dbReference type="Pfam" id="PF05649">
    <property type="entry name" value="Peptidase_M13_N"/>
    <property type="match status" value="1"/>
</dbReference>
<comment type="caution">
    <text evidence="11">The sequence shown here is derived from an EMBL/GenBank/DDBJ whole genome shotgun (WGS) entry which is preliminary data.</text>
</comment>
<evidence type="ECO:0000256" key="3">
    <source>
        <dbReference type="ARBA" id="ARBA00022670"/>
    </source>
</evidence>
<dbReference type="CDD" id="cd08662">
    <property type="entry name" value="M13"/>
    <property type="match status" value="1"/>
</dbReference>
<dbReference type="InterPro" id="IPR042089">
    <property type="entry name" value="Peptidase_M13_dom_2"/>
</dbReference>
<dbReference type="InterPro" id="IPR018497">
    <property type="entry name" value="Peptidase_M13_C"/>
</dbReference>
<dbReference type="SUPFAM" id="SSF55486">
    <property type="entry name" value="Metalloproteases ('zincins'), catalytic domain"/>
    <property type="match status" value="1"/>
</dbReference>
<dbReference type="InterPro" id="IPR024079">
    <property type="entry name" value="MetalloPept_cat_dom_sf"/>
</dbReference>
<organism evidence="11 12">
    <name type="scientific">Lunasporangiospora selenospora</name>
    <dbReference type="NCBI Taxonomy" id="979761"/>
    <lineage>
        <taxon>Eukaryota</taxon>
        <taxon>Fungi</taxon>
        <taxon>Fungi incertae sedis</taxon>
        <taxon>Mucoromycota</taxon>
        <taxon>Mortierellomycotina</taxon>
        <taxon>Mortierellomycetes</taxon>
        <taxon>Mortierellales</taxon>
        <taxon>Mortierellaceae</taxon>
        <taxon>Lunasporangiospora</taxon>
    </lineage>
</organism>
<evidence type="ECO:0000313" key="11">
    <source>
        <dbReference type="EMBL" id="KAF9578219.1"/>
    </source>
</evidence>
<proteinExistence type="inferred from homology"/>
<dbReference type="PRINTS" id="PR00786">
    <property type="entry name" value="NEPRILYSIN"/>
</dbReference>
<dbReference type="AlphaFoldDB" id="A0A9P6FMZ9"/>
<keyword evidence="4" id="KW-0479">Metal-binding</keyword>
<dbReference type="OrthoDB" id="6475849at2759"/>
<dbReference type="PANTHER" id="PTHR11733">
    <property type="entry name" value="ZINC METALLOPROTEASE FAMILY M13 NEPRILYSIN-RELATED"/>
    <property type="match status" value="1"/>
</dbReference>
<evidence type="ECO:0008006" key="13">
    <source>
        <dbReference type="Google" id="ProtNLM"/>
    </source>
</evidence>
<dbReference type="Proteomes" id="UP000780801">
    <property type="component" value="Unassembled WGS sequence"/>
</dbReference>